<dbReference type="InterPro" id="IPR056529">
    <property type="entry name" value="HVO_2928_N"/>
</dbReference>
<keyword evidence="1" id="KW-0805">Transcription regulation</keyword>
<evidence type="ECO:0000313" key="6">
    <source>
        <dbReference type="Proteomes" id="UP000199607"/>
    </source>
</evidence>
<dbReference type="InterPro" id="IPR007050">
    <property type="entry name" value="HTH_bacterioopsin"/>
</dbReference>
<name>A0A1I4BDM3_9EURY</name>
<feature type="domain" description="HTH bat-type" evidence="3">
    <location>
        <begin position="183"/>
        <end position="231"/>
    </location>
</feature>
<organism evidence="5 6">
    <name type="scientific">Halogranum rubrum</name>
    <dbReference type="NCBI Taxonomy" id="553466"/>
    <lineage>
        <taxon>Archaea</taxon>
        <taxon>Methanobacteriati</taxon>
        <taxon>Methanobacteriota</taxon>
        <taxon>Stenosarchaea group</taxon>
        <taxon>Halobacteria</taxon>
        <taxon>Halobacteriales</taxon>
        <taxon>Haloferacaceae</taxon>
    </lineage>
</organism>
<protein>
    <submittedName>
        <fullName evidence="5">HTH DNA binding domain-containing protein</fullName>
    </submittedName>
</protein>
<evidence type="ECO:0000256" key="2">
    <source>
        <dbReference type="ARBA" id="ARBA00023163"/>
    </source>
</evidence>
<dbReference type="Proteomes" id="UP000199607">
    <property type="component" value="Unassembled WGS sequence"/>
</dbReference>
<dbReference type="EMBL" id="FOTC01000001">
    <property type="protein sequence ID" value="SFK66149.1"/>
    <property type="molecule type" value="Genomic_DNA"/>
</dbReference>
<dbReference type="STRING" id="553466.SAMN04487950_0453"/>
<keyword evidence="2" id="KW-0804">Transcription</keyword>
<evidence type="ECO:0000313" key="5">
    <source>
        <dbReference type="EMBL" id="SFK66149.1"/>
    </source>
</evidence>
<dbReference type="Pfam" id="PF24281">
    <property type="entry name" value="HVO_2928_N"/>
    <property type="match status" value="1"/>
</dbReference>
<dbReference type="AlphaFoldDB" id="A0A1I4BDM3"/>
<dbReference type="RefSeq" id="WP_089865172.1">
    <property type="nucleotide sequence ID" value="NZ_FOTC01000001.1"/>
</dbReference>
<evidence type="ECO:0000256" key="1">
    <source>
        <dbReference type="ARBA" id="ARBA00023015"/>
    </source>
</evidence>
<sequence>MHEFLFSLTYETGVDDYADVFIEHDDLRSEAVYSCLDPSQLWRLEVLTGDIPTLEEVTPLALDESCDRESISGRSCEAARQCSLLSDTRCRRVVYSHLSDVRRCDAVPVIAAKYISGGLLIEQTRRGAESQWRILMQSEEKAGMLYDTLGARLADGVRFRFERFAEVTTWQNTVLTANSLPNEQYQTLALAVEQGYFETPREVTLDELAEQLDIPRSTVSYRLRRAVSEVVKNVVWD</sequence>
<accession>A0A1I4BDM3</accession>
<dbReference type="Pfam" id="PF04967">
    <property type="entry name" value="HTH_10"/>
    <property type="match status" value="1"/>
</dbReference>
<reference evidence="6" key="1">
    <citation type="submission" date="2016-10" db="EMBL/GenBank/DDBJ databases">
        <authorList>
            <person name="Varghese N."/>
            <person name="Submissions S."/>
        </authorList>
    </citation>
    <scope>NUCLEOTIDE SEQUENCE [LARGE SCALE GENOMIC DNA]</scope>
    <source>
        <strain evidence="6">CGMCC 1.7738</strain>
    </source>
</reference>
<keyword evidence="6" id="KW-1185">Reference proteome</keyword>
<dbReference type="PANTHER" id="PTHR34236">
    <property type="entry name" value="DIMETHYL SULFOXIDE REDUCTASE TRANSCRIPTIONAL ACTIVATOR"/>
    <property type="match status" value="1"/>
</dbReference>
<dbReference type="PANTHER" id="PTHR34236:SF1">
    <property type="entry name" value="DIMETHYL SULFOXIDE REDUCTASE TRANSCRIPTIONAL ACTIVATOR"/>
    <property type="match status" value="1"/>
</dbReference>
<gene>
    <name evidence="5" type="ORF">SAMN04487950_0453</name>
</gene>
<evidence type="ECO:0000259" key="4">
    <source>
        <dbReference type="Pfam" id="PF24281"/>
    </source>
</evidence>
<feature type="domain" description="HVO-2928 N-terminal" evidence="4">
    <location>
        <begin position="3"/>
        <end position="170"/>
    </location>
</feature>
<evidence type="ECO:0000259" key="3">
    <source>
        <dbReference type="Pfam" id="PF04967"/>
    </source>
</evidence>
<proteinExistence type="predicted"/>